<protein>
    <recommendedName>
        <fullName evidence="4">Transporter</fullName>
    </recommendedName>
</protein>
<evidence type="ECO:0000256" key="1">
    <source>
        <dbReference type="SAM" id="SignalP"/>
    </source>
</evidence>
<dbReference type="AlphaFoldDB" id="A0A8J7J2Y6"/>
<reference evidence="2" key="1">
    <citation type="submission" date="2020-12" db="EMBL/GenBank/DDBJ databases">
        <title>Geomonas sp. Red875, isolated from river sediment.</title>
        <authorList>
            <person name="Xu Z."/>
            <person name="Zhang Z."/>
            <person name="Masuda Y."/>
            <person name="Itoh H."/>
            <person name="Senoo K."/>
        </authorList>
    </citation>
    <scope>NUCLEOTIDE SEQUENCE</scope>
    <source>
        <strain evidence="2">Red875</strain>
    </source>
</reference>
<keyword evidence="1" id="KW-0732">Signal</keyword>
<feature type="signal peptide" evidence="1">
    <location>
        <begin position="1"/>
        <end position="24"/>
    </location>
</feature>
<comment type="caution">
    <text evidence="2">The sequence shown here is derived from an EMBL/GenBank/DDBJ whole genome shotgun (WGS) entry which is preliminary data.</text>
</comment>
<evidence type="ECO:0000313" key="3">
    <source>
        <dbReference type="Proteomes" id="UP000636888"/>
    </source>
</evidence>
<dbReference type="RefSeq" id="WP_199384040.1">
    <property type="nucleotide sequence ID" value="NZ_JAEMHM010000008.1"/>
</dbReference>
<gene>
    <name evidence="2" type="ORF">JFN93_10525</name>
</gene>
<dbReference type="EMBL" id="JAEMHM010000008">
    <property type="protein sequence ID" value="MBJ6725143.1"/>
    <property type="molecule type" value="Genomic_DNA"/>
</dbReference>
<name>A0A8J7J2Y6_9BACT</name>
<organism evidence="2 3">
    <name type="scientific">Geomesophilobacter sediminis</name>
    <dbReference type="NCBI Taxonomy" id="2798584"/>
    <lineage>
        <taxon>Bacteria</taxon>
        <taxon>Pseudomonadati</taxon>
        <taxon>Thermodesulfobacteriota</taxon>
        <taxon>Desulfuromonadia</taxon>
        <taxon>Geobacterales</taxon>
        <taxon>Geobacteraceae</taxon>
        <taxon>Geomesophilobacter</taxon>
    </lineage>
</organism>
<proteinExistence type="predicted"/>
<feature type="chain" id="PRO_5035226951" description="Transporter" evidence="1">
    <location>
        <begin position="25"/>
        <end position="279"/>
    </location>
</feature>
<dbReference type="Proteomes" id="UP000636888">
    <property type="component" value="Unassembled WGS sequence"/>
</dbReference>
<evidence type="ECO:0000313" key="2">
    <source>
        <dbReference type="EMBL" id="MBJ6725143.1"/>
    </source>
</evidence>
<evidence type="ECO:0008006" key="4">
    <source>
        <dbReference type="Google" id="ProtNLM"/>
    </source>
</evidence>
<accession>A0A8J7J2Y6</accession>
<sequence length="279" mass="30674">MLRTFLTVFAAAALLASTATPSRAGAWTEAKGGYYDKFSFNYYYSDESFGSDGKRSNSALDGKFHDRNLTNYLEYGITDRLTVINSLTYKWLRNEYDATVTRGDGLGDVDLGVKYKLIDSPKGGIVSSQLLVKIPGAYSKTDQLPLGNGQYDTELRLLYGRSLYPAVPGYANLEFGYRWRAGDPSDEIRYLVEFGVDLTRALYARTKLDGTLSVDNGKMLDGNGNPTATNNFDLGKLEVALGYKITENWGVEATYTPSLYGQNTAAGATYSVGIFVKNP</sequence>
<keyword evidence="3" id="KW-1185">Reference proteome</keyword>